<sequence length="100" mass="11602">FICCCLTLCTVVLELLDFGFAGPEDRRQLLDDEYESETAVARPTERLSKCSKSVCLIYFIARQHPGPESSPRPYKHTLSLFNTRKMRIIRCRRADLFPFI</sequence>
<dbReference type="EMBL" id="JAMKOV010000002">
    <property type="protein sequence ID" value="KAI8042733.1"/>
    <property type="molecule type" value="Genomic_DNA"/>
</dbReference>
<feature type="signal peptide" evidence="1">
    <location>
        <begin position="1"/>
        <end position="21"/>
    </location>
</feature>
<keyword evidence="3" id="KW-1185">Reference proteome</keyword>
<evidence type="ECO:0000313" key="2">
    <source>
        <dbReference type="EMBL" id="KAI8042733.1"/>
    </source>
</evidence>
<keyword evidence="1" id="KW-0732">Signal</keyword>
<proteinExistence type="predicted"/>
<organism evidence="2 3">
    <name type="scientific">Drosophila gunungcola</name>
    <name type="common">fruit fly</name>
    <dbReference type="NCBI Taxonomy" id="103775"/>
    <lineage>
        <taxon>Eukaryota</taxon>
        <taxon>Metazoa</taxon>
        <taxon>Ecdysozoa</taxon>
        <taxon>Arthropoda</taxon>
        <taxon>Hexapoda</taxon>
        <taxon>Insecta</taxon>
        <taxon>Pterygota</taxon>
        <taxon>Neoptera</taxon>
        <taxon>Endopterygota</taxon>
        <taxon>Diptera</taxon>
        <taxon>Brachycera</taxon>
        <taxon>Muscomorpha</taxon>
        <taxon>Ephydroidea</taxon>
        <taxon>Drosophilidae</taxon>
        <taxon>Drosophila</taxon>
        <taxon>Sophophora</taxon>
    </lineage>
</organism>
<feature type="non-terminal residue" evidence="2">
    <location>
        <position position="100"/>
    </location>
</feature>
<dbReference type="AlphaFoldDB" id="A0A9P9YTR8"/>
<reference evidence="2" key="1">
    <citation type="journal article" date="2023" name="Genome Biol. Evol.">
        <title>Long-read-based Genome Assembly of Drosophila gunungcola Reveals Fewer Chemosensory Genes in Flower-breeding Species.</title>
        <authorList>
            <person name="Negi A."/>
            <person name="Liao B.Y."/>
            <person name="Yeh S.D."/>
        </authorList>
    </citation>
    <scope>NUCLEOTIDE SEQUENCE</scope>
    <source>
        <strain evidence="2">Sukarami</strain>
    </source>
</reference>
<accession>A0A9P9YTR8</accession>
<evidence type="ECO:0000313" key="3">
    <source>
        <dbReference type="Proteomes" id="UP001059596"/>
    </source>
</evidence>
<protein>
    <recommendedName>
        <fullName evidence="4">Secreted protein</fullName>
    </recommendedName>
</protein>
<evidence type="ECO:0008006" key="4">
    <source>
        <dbReference type="Google" id="ProtNLM"/>
    </source>
</evidence>
<evidence type="ECO:0000256" key="1">
    <source>
        <dbReference type="SAM" id="SignalP"/>
    </source>
</evidence>
<feature type="chain" id="PRO_5040432714" description="Secreted protein" evidence="1">
    <location>
        <begin position="22"/>
        <end position="100"/>
    </location>
</feature>
<comment type="caution">
    <text evidence="2">The sequence shown here is derived from an EMBL/GenBank/DDBJ whole genome shotgun (WGS) entry which is preliminary data.</text>
</comment>
<name>A0A9P9YTR8_9MUSC</name>
<gene>
    <name evidence="2" type="ORF">M5D96_004051</name>
</gene>
<dbReference type="Proteomes" id="UP001059596">
    <property type="component" value="Unassembled WGS sequence"/>
</dbReference>